<evidence type="ECO:0000256" key="9">
    <source>
        <dbReference type="ARBA" id="ARBA00022989"/>
    </source>
</evidence>
<reference evidence="16 17" key="1">
    <citation type="submission" date="2019-03" db="EMBL/GenBank/DDBJ databases">
        <authorList>
            <person name="Sebastian G."/>
            <person name="Baumann P."/>
            <person name="Ruckert C."/>
            <person name="Kalinowski J."/>
            <person name="Nebel B."/>
            <person name="Takors R."/>
            <person name="Blombach B."/>
        </authorList>
    </citation>
    <scope>NUCLEOTIDE SEQUENCE [LARGE SCALE GENOMIC DNA]</scope>
    <source>
        <strain evidence="16 17">DSM 1084</strain>
    </source>
</reference>
<dbReference type="InterPro" id="IPR005467">
    <property type="entry name" value="His_kinase_dom"/>
</dbReference>
<keyword evidence="6 16" id="KW-0808">Transferase</keyword>
<feature type="coiled-coil region" evidence="11">
    <location>
        <begin position="612"/>
        <end position="646"/>
    </location>
</feature>
<comment type="catalytic activity">
    <reaction evidence="1">
        <text>ATP + protein L-histidine = ADP + protein N-phospho-L-histidine.</text>
        <dbReference type="EC" id="2.7.13.3"/>
    </reaction>
</comment>
<dbReference type="SMART" id="SM00387">
    <property type="entry name" value="HATPase_c"/>
    <property type="match status" value="1"/>
</dbReference>
<dbReference type="EMBL" id="CP037867">
    <property type="protein sequence ID" value="QBM27171.1"/>
    <property type="molecule type" value="Genomic_DNA"/>
</dbReference>
<keyword evidence="9 12" id="KW-1133">Transmembrane helix</keyword>
<dbReference type="InterPro" id="IPR036890">
    <property type="entry name" value="HATPase_C_sf"/>
</dbReference>
<dbReference type="SUPFAM" id="SSF47384">
    <property type="entry name" value="Homodimeric domain of signal transducing histidine kinase"/>
    <property type="match status" value="1"/>
</dbReference>
<dbReference type="PRINTS" id="PR00344">
    <property type="entry name" value="BCTRLSENSOR"/>
</dbReference>
<feature type="transmembrane region" description="Helical" evidence="12">
    <location>
        <begin position="304"/>
        <end position="323"/>
    </location>
</feature>
<dbReference type="GO" id="GO:0007234">
    <property type="term" value="P:osmosensory signaling via phosphorelay pathway"/>
    <property type="evidence" value="ECO:0007669"/>
    <property type="project" value="TreeGrafter"/>
</dbReference>
<dbReference type="InterPro" id="IPR003594">
    <property type="entry name" value="HATPase_dom"/>
</dbReference>
<dbReference type="PANTHER" id="PTHR42878">
    <property type="entry name" value="TWO-COMPONENT HISTIDINE KINASE"/>
    <property type="match status" value="1"/>
</dbReference>
<dbReference type="RefSeq" id="WP_133156006.1">
    <property type="nucleotide sequence ID" value="NZ_CP037867.1"/>
</dbReference>
<dbReference type="CDD" id="cd00130">
    <property type="entry name" value="PAS"/>
    <property type="match status" value="2"/>
</dbReference>
<dbReference type="SUPFAM" id="SSF55785">
    <property type="entry name" value="PYP-like sensor domain (PAS domain)"/>
    <property type="match status" value="2"/>
</dbReference>
<accession>A0A4P6X0C4</accession>
<dbReference type="Gene3D" id="3.30.450.20">
    <property type="entry name" value="PAS domain"/>
    <property type="match status" value="3"/>
</dbReference>
<dbReference type="GO" id="GO:0030295">
    <property type="term" value="F:protein kinase activator activity"/>
    <property type="evidence" value="ECO:0007669"/>
    <property type="project" value="TreeGrafter"/>
</dbReference>
<dbReference type="NCBIfam" id="TIGR00229">
    <property type="entry name" value="sensory_box"/>
    <property type="match status" value="2"/>
</dbReference>
<dbReference type="Proteomes" id="UP000293912">
    <property type="component" value="Chromosome"/>
</dbReference>
<dbReference type="CDD" id="cd00082">
    <property type="entry name" value="HisKA"/>
    <property type="match status" value="1"/>
</dbReference>
<dbReference type="KEGG" id="hpse:HPF_05715"/>
<evidence type="ECO:0000256" key="10">
    <source>
        <dbReference type="ARBA" id="ARBA00023136"/>
    </source>
</evidence>
<dbReference type="Gene3D" id="3.30.565.10">
    <property type="entry name" value="Histidine kinase-like ATPase, C-terminal domain"/>
    <property type="match status" value="1"/>
</dbReference>
<evidence type="ECO:0000313" key="17">
    <source>
        <dbReference type="Proteomes" id="UP000293912"/>
    </source>
</evidence>
<dbReference type="InterPro" id="IPR050351">
    <property type="entry name" value="BphY/WalK/GraS-like"/>
</dbReference>
<dbReference type="SMART" id="SM00388">
    <property type="entry name" value="HisKA"/>
    <property type="match status" value="1"/>
</dbReference>
<evidence type="ECO:0000259" key="15">
    <source>
        <dbReference type="PROSITE" id="PS50113"/>
    </source>
</evidence>
<evidence type="ECO:0000256" key="7">
    <source>
        <dbReference type="ARBA" id="ARBA00022692"/>
    </source>
</evidence>
<dbReference type="PROSITE" id="PS50109">
    <property type="entry name" value="HIS_KIN"/>
    <property type="match status" value="1"/>
</dbReference>
<evidence type="ECO:0000256" key="5">
    <source>
        <dbReference type="ARBA" id="ARBA00022553"/>
    </source>
</evidence>
<protein>
    <recommendedName>
        <fullName evidence="3">histidine kinase</fullName>
        <ecNumber evidence="3">2.7.13.3</ecNumber>
    </recommendedName>
</protein>
<dbReference type="AlphaFoldDB" id="A0A4P6X0C4"/>
<dbReference type="Pfam" id="PF13188">
    <property type="entry name" value="PAS_8"/>
    <property type="match status" value="1"/>
</dbReference>
<dbReference type="EC" id="2.7.13.3" evidence="3"/>
<comment type="subcellular location">
    <subcellularLocation>
        <location evidence="2">Cell membrane</location>
        <topology evidence="2">Multi-pass membrane protein</topology>
    </subcellularLocation>
</comment>
<feature type="transmembrane region" description="Helical" evidence="12">
    <location>
        <begin position="12"/>
        <end position="31"/>
    </location>
</feature>
<dbReference type="Pfam" id="PF02743">
    <property type="entry name" value="dCache_1"/>
    <property type="match status" value="1"/>
</dbReference>
<dbReference type="SMART" id="SM00091">
    <property type="entry name" value="PAS"/>
    <property type="match status" value="2"/>
</dbReference>
<dbReference type="SMART" id="SM00086">
    <property type="entry name" value="PAC"/>
    <property type="match status" value="2"/>
</dbReference>
<keyword evidence="5" id="KW-0597">Phosphoprotein</keyword>
<name>A0A4P6X0C4_HYDPS</name>
<keyword evidence="11" id="KW-0175">Coiled coil</keyword>
<dbReference type="GO" id="GO:0000156">
    <property type="term" value="F:phosphorelay response regulator activity"/>
    <property type="evidence" value="ECO:0007669"/>
    <property type="project" value="TreeGrafter"/>
</dbReference>
<evidence type="ECO:0000256" key="11">
    <source>
        <dbReference type="SAM" id="Coils"/>
    </source>
</evidence>
<dbReference type="PANTHER" id="PTHR42878:SF15">
    <property type="entry name" value="BACTERIOPHYTOCHROME"/>
    <property type="match status" value="1"/>
</dbReference>
<evidence type="ECO:0000259" key="13">
    <source>
        <dbReference type="PROSITE" id="PS50109"/>
    </source>
</evidence>
<evidence type="ECO:0000256" key="6">
    <source>
        <dbReference type="ARBA" id="ARBA00022679"/>
    </source>
</evidence>
<dbReference type="InterPro" id="IPR000014">
    <property type="entry name" value="PAS"/>
</dbReference>
<dbReference type="InterPro" id="IPR003661">
    <property type="entry name" value="HisK_dim/P_dom"/>
</dbReference>
<dbReference type="Pfam" id="PF08448">
    <property type="entry name" value="PAS_4"/>
    <property type="match status" value="1"/>
</dbReference>
<dbReference type="InterPro" id="IPR013656">
    <property type="entry name" value="PAS_4"/>
</dbReference>
<keyword evidence="17" id="KW-1185">Reference proteome</keyword>
<dbReference type="CDD" id="cd12914">
    <property type="entry name" value="PDC1_DGC_like"/>
    <property type="match status" value="1"/>
</dbReference>
<dbReference type="InterPro" id="IPR001610">
    <property type="entry name" value="PAC"/>
</dbReference>
<keyword evidence="7 12" id="KW-0812">Transmembrane</keyword>
<dbReference type="Gene3D" id="1.10.287.130">
    <property type="match status" value="1"/>
</dbReference>
<dbReference type="Pfam" id="PF00512">
    <property type="entry name" value="HisKA"/>
    <property type="match status" value="1"/>
</dbReference>
<evidence type="ECO:0000256" key="3">
    <source>
        <dbReference type="ARBA" id="ARBA00012438"/>
    </source>
</evidence>
<dbReference type="InterPro" id="IPR036097">
    <property type="entry name" value="HisK_dim/P_sf"/>
</dbReference>
<keyword evidence="4" id="KW-1003">Cell membrane</keyword>
<sequence length="867" mass="96058">MSSGLRNSLRLQLVLLIGGLAVAGAVGYVLLTTHLVRQQIEADQFRLQRILVTRMASQLDQDMHARTTELRFIASLERLRDPQRAAQDKQALLLTKKAIYPFYAWIGITDTQGRILASTEPRINGADVSQRSWFIGGRQRLHQEDIHDAVLLGKLLPPPELDELPLRLMDISLPLLDRQGHFIGVLATHLSLDWAYQVRHQLLDQLDVPGLEMLLVNRDGEVIVGSPTLPARDATNLSSLTVFTGSKAGRVGTAIETWPDGRRYLTAAAPALGTHPYPGLGWTVLVRLDEATAFADARRMGWRALAVGLVSALMFSWITWWAMGRKLRPMERLSQAVADLDVNRPLVSLPEVAGSGEVAVFARSMARLVNALGESRERFQMLFDHAPVAMAFVAADGQVLLLNARFTQLLGYDIRHVPHVDQWFVQAFPEGPAREAARERWQNALPHIGKTPMALPTAEYELRCYDGSTCIAESGGIALPDGMLVSFQDLTERRKAEAGLRLWAEAFEHSEVGLLISDVRTETLIAANPTFAQQRGYTARELTGLPVASLYPERALPGLRAALEQAYVNDHMVFETEHITRDGRIFPVLIDLTVLRDADGRPVRRVSYVQDLTERERAAQEIRRLNTELEQRVVERTAELSAANRELDAFAAAVTHDLRAPLRTVNGFAQILLDEFAGLLGDEGRQHLQRIQDGTRRMGELIEGLLALSHHTNKPLDRSRVDLSAIAARRLAELAAAEPARQVVVEVEPGLEADCDAALAEALLVNLLDNAWKYSARTPRAHIRFCRDTVDGLSGFCVCDNGAGFDMTKAGHLFEPFQRLHHPSEFQGTGVGLVTVRRIVDRHGGRITVQAAPGQGARFCFTLRAEA</sequence>
<feature type="domain" description="Histidine kinase" evidence="13">
    <location>
        <begin position="653"/>
        <end position="867"/>
    </location>
</feature>
<evidence type="ECO:0000259" key="14">
    <source>
        <dbReference type="PROSITE" id="PS50112"/>
    </source>
</evidence>
<evidence type="ECO:0000313" key="16">
    <source>
        <dbReference type="EMBL" id="QBM27171.1"/>
    </source>
</evidence>
<dbReference type="PROSITE" id="PS50113">
    <property type="entry name" value="PAC"/>
    <property type="match status" value="1"/>
</dbReference>
<dbReference type="GO" id="GO:0005886">
    <property type="term" value="C:plasma membrane"/>
    <property type="evidence" value="ECO:0007669"/>
    <property type="project" value="UniProtKB-SubCell"/>
</dbReference>
<dbReference type="Pfam" id="PF02518">
    <property type="entry name" value="HATPase_c"/>
    <property type="match status" value="1"/>
</dbReference>
<evidence type="ECO:0000256" key="8">
    <source>
        <dbReference type="ARBA" id="ARBA00022777"/>
    </source>
</evidence>
<dbReference type="SUPFAM" id="SSF55874">
    <property type="entry name" value="ATPase domain of HSP90 chaperone/DNA topoisomerase II/histidine kinase"/>
    <property type="match status" value="1"/>
</dbReference>
<dbReference type="InterPro" id="IPR000700">
    <property type="entry name" value="PAS-assoc_C"/>
</dbReference>
<feature type="domain" description="PAC" evidence="15">
    <location>
        <begin position="572"/>
        <end position="624"/>
    </location>
</feature>
<keyword evidence="8" id="KW-0418">Kinase</keyword>
<dbReference type="FunFam" id="1.10.287.130:FF:000070">
    <property type="entry name" value="Histidine kinase sensor protein"/>
    <property type="match status" value="1"/>
</dbReference>
<dbReference type="InterPro" id="IPR004358">
    <property type="entry name" value="Sig_transdc_His_kin-like_C"/>
</dbReference>
<gene>
    <name evidence="16" type="primary">cph5</name>
    <name evidence="16" type="ORF">HPF_05715</name>
</gene>
<keyword evidence="10 12" id="KW-0472">Membrane</keyword>
<evidence type="ECO:0000256" key="1">
    <source>
        <dbReference type="ARBA" id="ARBA00000085"/>
    </source>
</evidence>
<proteinExistence type="predicted"/>
<dbReference type="GO" id="GO:0000155">
    <property type="term" value="F:phosphorelay sensor kinase activity"/>
    <property type="evidence" value="ECO:0007669"/>
    <property type="project" value="InterPro"/>
</dbReference>
<evidence type="ECO:0000256" key="2">
    <source>
        <dbReference type="ARBA" id="ARBA00004651"/>
    </source>
</evidence>
<feature type="domain" description="PAS" evidence="14">
    <location>
        <begin position="375"/>
        <end position="412"/>
    </location>
</feature>
<evidence type="ECO:0000256" key="12">
    <source>
        <dbReference type="SAM" id="Phobius"/>
    </source>
</evidence>
<dbReference type="InterPro" id="IPR033479">
    <property type="entry name" value="dCache_1"/>
</dbReference>
<evidence type="ECO:0000256" key="4">
    <source>
        <dbReference type="ARBA" id="ARBA00022475"/>
    </source>
</evidence>
<organism evidence="16 17">
    <name type="scientific">Hydrogenophaga pseudoflava</name>
    <name type="common">Pseudomonas carboxydoflava</name>
    <dbReference type="NCBI Taxonomy" id="47421"/>
    <lineage>
        <taxon>Bacteria</taxon>
        <taxon>Pseudomonadati</taxon>
        <taxon>Pseudomonadota</taxon>
        <taxon>Betaproteobacteria</taxon>
        <taxon>Burkholderiales</taxon>
        <taxon>Comamonadaceae</taxon>
        <taxon>Hydrogenophaga</taxon>
    </lineage>
</organism>
<dbReference type="PROSITE" id="PS50112">
    <property type="entry name" value="PAS"/>
    <property type="match status" value="1"/>
</dbReference>
<dbReference type="InterPro" id="IPR035965">
    <property type="entry name" value="PAS-like_dom_sf"/>
</dbReference>